<gene>
    <name evidence="3" type="primary">Cnig_chr_IV.g12103</name>
    <name evidence="3" type="ORF">B9Z55_012103</name>
</gene>
<proteinExistence type="predicted"/>
<organism evidence="3 4">
    <name type="scientific">Caenorhabditis nigoni</name>
    <dbReference type="NCBI Taxonomy" id="1611254"/>
    <lineage>
        <taxon>Eukaryota</taxon>
        <taxon>Metazoa</taxon>
        <taxon>Ecdysozoa</taxon>
        <taxon>Nematoda</taxon>
        <taxon>Chromadorea</taxon>
        <taxon>Rhabditida</taxon>
        <taxon>Rhabditina</taxon>
        <taxon>Rhabditomorpha</taxon>
        <taxon>Rhabditoidea</taxon>
        <taxon>Rhabditidae</taxon>
        <taxon>Peloderinae</taxon>
        <taxon>Caenorhabditis</taxon>
    </lineage>
</organism>
<evidence type="ECO:0008006" key="5">
    <source>
        <dbReference type="Google" id="ProtNLM"/>
    </source>
</evidence>
<dbReference type="EMBL" id="PDUG01000004">
    <property type="protein sequence ID" value="PIC31381.1"/>
    <property type="molecule type" value="Genomic_DNA"/>
</dbReference>
<reference evidence="4" key="1">
    <citation type="submission" date="2017-10" db="EMBL/GenBank/DDBJ databases">
        <title>Rapid genome shrinkage in a self-fertile nematode reveals novel sperm competition proteins.</title>
        <authorList>
            <person name="Yin D."/>
            <person name="Schwarz E.M."/>
            <person name="Thomas C.G."/>
            <person name="Felde R.L."/>
            <person name="Korf I.F."/>
            <person name="Cutter A.D."/>
            <person name="Schartner C.M."/>
            <person name="Ralston E.J."/>
            <person name="Meyer B.J."/>
            <person name="Haag E.S."/>
        </authorList>
    </citation>
    <scope>NUCLEOTIDE SEQUENCE [LARGE SCALE GENOMIC DNA]</scope>
    <source>
        <strain evidence="4">JU1422</strain>
    </source>
</reference>
<evidence type="ECO:0000313" key="3">
    <source>
        <dbReference type="EMBL" id="PIC31381.1"/>
    </source>
</evidence>
<keyword evidence="4" id="KW-1185">Reference proteome</keyword>
<name>A0A2G5TW98_9PELO</name>
<accession>A0A2G5TW98</accession>
<evidence type="ECO:0000256" key="2">
    <source>
        <dbReference type="SAM" id="SignalP"/>
    </source>
</evidence>
<sequence>MKGHFSVGILFLFCAYGTIGAFNLNHLNDADFKEKAASLLNKKRLENAKQGDIANMHELSYDNEMEKSILNAGCTQTRGHNFVVVTFKGPGDLQEIYDHLQNKIPTRIDLRARRKTPDCHDAVLTCAVGPKNKPSETDVKHGPPGSACPNGKTASGLCKSGGESGGLQGDVSGGKGEDNASNHSSLIALLLIVLLI</sequence>
<feature type="signal peptide" evidence="2">
    <location>
        <begin position="1"/>
        <end position="21"/>
    </location>
</feature>
<dbReference type="AlphaFoldDB" id="A0A2G5TW98"/>
<protein>
    <recommendedName>
        <fullName evidence="5">SCP domain-containing protein</fullName>
    </recommendedName>
</protein>
<evidence type="ECO:0000313" key="4">
    <source>
        <dbReference type="Proteomes" id="UP000230233"/>
    </source>
</evidence>
<comment type="caution">
    <text evidence="3">The sequence shown here is derived from an EMBL/GenBank/DDBJ whole genome shotgun (WGS) entry which is preliminary data.</text>
</comment>
<evidence type="ECO:0000256" key="1">
    <source>
        <dbReference type="SAM" id="MobiDB-lite"/>
    </source>
</evidence>
<dbReference type="Proteomes" id="UP000230233">
    <property type="component" value="Chromosome IV"/>
</dbReference>
<feature type="chain" id="PRO_5013828539" description="SCP domain-containing protein" evidence="2">
    <location>
        <begin position="22"/>
        <end position="196"/>
    </location>
</feature>
<feature type="region of interest" description="Disordered" evidence="1">
    <location>
        <begin position="130"/>
        <end position="150"/>
    </location>
</feature>
<keyword evidence="2" id="KW-0732">Signal</keyword>